<feature type="transmembrane region" description="Helical" evidence="6">
    <location>
        <begin position="169"/>
        <end position="189"/>
    </location>
</feature>
<dbReference type="EMBL" id="JACHGX010000010">
    <property type="protein sequence ID" value="MBB6090874.1"/>
    <property type="molecule type" value="Genomic_DNA"/>
</dbReference>
<feature type="transmembrane region" description="Helical" evidence="6">
    <location>
        <begin position="251"/>
        <end position="274"/>
    </location>
</feature>
<evidence type="ECO:0008006" key="9">
    <source>
        <dbReference type="Google" id="ProtNLM"/>
    </source>
</evidence>
<feature type="transmembrane region" description="Helical" evidence="6">
    <location>
        <begin position="286"/>
        <end position="307"/>
    </location>
</feature>
<feature type="transmembrane region" description="Helical" evidence="6">
    <location>
        <begin position="381"/>
        <end position="402"/>
    </location>
</feature>
<keyword evidence="3 6" id="KW-0812">Transmembrane</keyword>
<accession>A0A841HE70</accession>
<dbReference type="GO" id="GO:0022857">
    <property type="term" value="F:transmembrane transporter activity"/>
    <property type="evidence" value="ECO:0007669"/>
    <property type="project" value="InterPro"/>
</dbReference>
<dbReference type="CDD" id="cd06173">
    <property type="entry name" value="MFS_MefA_like"/>
    <property type="match status" value="1"/>
</dbReference>
<dbReference type="PANTHER" id="PTHR23513:SF11">
    <property type="entry name" value="STAPHYLOFERRIN A TRANSPORTER"/>
    <property type="match status" value="1"/>
</dbReference>
<dbReference type="PANTHER" id="PTHR23513">
    <property type="entry name" value="INTEGRAL MEMBRANE EFFLUX PROTEIN-RELATED"/>
    <property type="match status" value="1"/>
</dbReference>
<evidence type="ECO:0000256" key="6">
    <source>
        <dbReference type="SAM" id="Phobius"/>
    </source>
</evidence>
<evidence type="ECO:0000313" key="7">
    <source>
        <dbReference type="EMBL" id="MBB6090874.1"/>
    </source>
</evidence>
<evidence type="ECO:0000256" key="5">
    <source>
        <dbReference type="ARBA" id="ARBA00023136"/>
    </source>
</evidence>
<evidence type="ECO:0000256" key="4">
    <source>
        <dbReference type="ARBA" id="ARBA00022989"/>
    </source>
</evidence>
<dbReference type="GO" id="GO:0005886">
    <property type="term" value="C:plasma membrane"/>
    <property type="evidence" value="ECO:0007669"/>
    <property type="project" value="UniProtKB-SubCell"/>
</dbReference>
<evidence type="ECO:0000313" key="8">
    <source>
        <dbReference type="Proteomes" id="UP000642919"/>
    </source>
</evidence>
<reference evidence="7" key="1">
    <citation type="submission" date="2020-08" db="EMBL/GenBank/DDBJ databases">
        <title>Genomic Encyclopedia of Type Strains, Phase IV (KMG-IV): sequencing the most valuable type-strain genomes for metagenomic binning, comparative biology and taxonomic classification.</title>
        <authorList>
            <person name="Goeker M."/>
        </authorList>
    </citation>
    <scope>NUCLEOTIDE SEQUENCE</scope>
    <source>
        <strain evidence="7">DSM 669</strain>
    </source>
</reference>
<feature type="transmembrane region" description="Helical" evidence="6">
    <location>
        <begin position="313"/>
        <end position="333"/>
    </location>
</feature>
<comment type="caution">
    <text evidence="7">The sequence shown here is derived from an EMBL/GenBank/DDBJ whole genome shotgun (WGS) entry which is preliminary data.</text>
</comment>
<evidence type="ECO:0000256" key="3">
    <source>
        <dbReference type="ARBA" id="ARBA00022692"/>
    </source>
</evidence>
<dbReference type="GeneID" id="68695292"/>
<sequence length="416" mass="42841">MTDTVLRENRSFRRLLAGETVIKLGGGLRGIAIPWLVLELTGSPVQLGVAMALRTTPDVVVAPILGYLIDSLPRKSVAIGAVAAEAACVAAVPVIASVGTVAPIHVYTVLAATSITRAAYHNSRESMLPDLVGDADLDEANSLFYIVATTLSVAFMVLGGIATSLVGPITTLAGAAGATGAAAFALLLLPQTDDGDQNDGVSTADFVSDFQGGVSVMRGSIVRDVLLFGIVINIATVPYSLLITVVGHDVFGLAIAYAVLMCGFQSGKIAGNYGVNFIKWGRERKYVVGIGGVGIAALLVAGGGTAAADLPPLIYLTVVTVLLAVLGAIEPLFNVPSDSLVQVASEEHRGIVITLTNALLQAPFPVALLLSGYLVETVSPFVVFGLSGVVMLGLAVMGTYRFDVAAELGTRRPPSN</sequence>
<organism evidence="7 8">
    <name type="scientific">Halobacterium salinarum</name>
    <name type="common">Halobacterium halobium</name>
    <dbReference type="NCBI Taxonomy" id="2242"/>
    <lineage>
        <taxon>Archaea</taxon>
        <taxon>Methanobacteriati</taxon>
        <taxon>Methanobacteriota</taxon>
        <taxon>Stenosarchaea group</taxon>
        <taxon>Halobacteria</taxon>
        <taxon>Halobacteriales</taxon>
        <taxon>Halobacteriaceae</taxon>
        <taxon>Halobacterium</taxon>
    </lineage>
</organism>
<evidence type="ECO:0000256" key="2">
    <source>
        <dbReference type="ARBA" id="ARBA00022475"/>
    </source>
</evidence>
<dbReference type="Pfam" id="PF07690">
    <property type="entry name" value="MFS_1"/>
    <property type="match status" value="1"/>
</dbReference>
<keyword evidence="5 6" id="KW-0472">Membrane</keyword>
<feature type="transmembrane region" description="Helical" evidence="6">
    <location>
        <begin position="354"/>
        <end position="375"/>
    </location>
</feature>
<dbReference type="Gene3D" id="1.20.1250.20">
    <property type="entry name" value="MFS general substrate transporter like domains"/>
    <property type="match status" value="1"/>
</dbReference>
<comment type="subcellular location">
    <subcellularLocation>
        <location evidence="1">Cell membrane</location>
        <topology evidence="1">Multi-pass membrane protein</topology>
    </subcellularLocation>
</comment>
<dbReference type="SUPFAM" id="SSF103473">
    <property type="entry name" value="MFS general substrate transporter"/>
    <property type="match status" value="1"/>
</dbReference>
<proteinExistence type="predicted"/>
<feature type="transmembrane region" description="Helical" evidence="6">
    <location>
        <begin position="143"/>
        <end position="163"/>
    </location>
</feature>
<evidence type="ECO:0000256" key="1">
    <source>
        <dbReference type="ARBA" id="ARBA00004651"/>
    </source>
</evidence>
<protein>
    <recommendedName>
        <fullName evidence="9">Major facilitator superfamily transport protein</fullName>
    </recommendedName>
</protein>
<dbReference type="AlphaFoldDB" id="A0A841HE70"/>
<dbReference type="RefSeq" id="WP_012289673.1">
    <property type="nucleotide sequence ID" value="NZ_JACHGX010000010.1"/>
</dbReference>
<keyword evidence="4 6" id="KW-1133">Transmembrane helix</keyword>
<dbReference type="InterPro" id="IPR036259">
    <property type="entry name" value="MFS_trans_sf"/>
</dbReference>
<feature type="transmembrane region" description="Helical" evidence="6">
    <location>
        <begin position="225"/>
        <end position="245"/>
    </location>
</feature>
<keyword evidence="2" id="KW-1003">Cell membrane</keyword>
<name>A0A841HE70_HALSI</name>
<dbReference type="Proteomes" id="UP000642919">
    <property type="component" value="Unassembled WGS sequence"/>
</dbReference>
<dbReference type="InterPro" id="IPR011701">
    <property type="entry name" value="MFS"/>
</dbReference>
<gene>
    <name evidence="7" type="ORF">HNR49_002260</name>
</gene>